<proteinExistence type="predicted"/>
<evidence type="ECO:0000313" key="2">
    <source>
        <dbReference type="Proteomes" id="UP000053647"/>
    </source>
</evidence>
<sequence>MDPEKFKLYLCLFWVNVHVPFETQRVTVYQIIQGKSIVFRNGIIPVPHHCPYQIGHLRREIVPIDAEKCRLDALTLNGNRNSAPEYKWTAWCGVRYDAGYFTVDLTILHFVRNHHSTEPHLTDVGRKPGQRKKQL</sequence>
<reference evidence="2" key="2">
    <citation type="submission" date="2015-01" db="EMBL/GenBank/DDBJ databases">
        <title>Evolutionary Origins and Diversification of the Mycorrhizal Mutualists.</title>
        <authorList>
            <consortium name="DOE Joint Genome Institute"/>
            <consortium name="Mycorrhizal Genomics Consortium"/>
            <person name="Kohler A."/>
            <person name="Kuo A."/>
            <person name="Nagy L.G."/>
            <person name="Floudas D."/>
            <person name="Copeland A."/>
            <person name="Barry K.W."/>
            <person name="Cichocki N."/>
            <person name="Veneault-Fourrey C."/>
            <person name="LaButti K."/>
            <person name="Lindquist E.A."/>
            <person name="Lipzen A."/>
            <person name="Lundell T."/>
            <person name="Morin E."/>
            <person name="Murat C."/>
            <person name="Riley R."/>
            <person name="Ohm R."/>
            <person name="Sun H."/>
            <person name="Tunlid A."/>
            <person name="Henrissat B."/>
            <person name="Grigoriev I.V."/>
            <person name="Hibbett D.S."/>
            <person name="Martin F."/>
        </authorList>
    </citation>
    <scope>NUCLEOTIDE SEQUENCE [LARGE SCALE GENOMIC DNA]</scope>
    <source>
        <strain evidence="2">ATCC 200175</strain>
    </source>
</reference>
<dbReference type="AlphaFoldDB" id="A0A0C9TCI2"/>
<protein>
    <submittedName>
        <fullName evidence="1">Uncharacterized protein</fullName>
    </submittedName>
</protein>
<reference evidence="1 2" key="1">
    <citation type="submission" date="2014-06" db="EMBL/GenBank/DDBJ databases">
        <authorList>
            <consortium name="DOE Joint Genome Institute"/>
            <person name="Kuo A."/>
            <person name="Kohler A."/>
            <person name="Nagy L.G."/>
            <person name="Floudas D."/>
            <person name="Copeland A."/>
            <person name="Barry K.W."/>
            <person name="Cichocki N."/>
            <person name="Veneault-Fourrey C."/>
            <person name="LaButti K."/>
            <person name="Lindquist E.A."/>
            <person name="Lipzen A."/>
            <person name="Lundell T."/>
            <person name="Morin E."/>
            <person name="Murat C."/>
            <person name="Sun H."/>
            <person name="Tunlid A."/>
            <person name="Henrissat B."/>
            <person name="Grigoriev I.V."/>
            <person name="Hibbett D.S."/>
            <person name="Martin F."/>
            <person name="Nordberg H.P."/>
            <person name="Cantor M.N."/>
            <person name="Hua S.X."/>
        </authorList>
    </citation>
    <scope>NUCLEOTIDE SEQUENCE [LARGE SCALE GENOMIC DNA]</scope>
    <source>
        <strain evidence="1 2">ATCC 200175</strain>
    </source>
</reference>
<accession>A0A0C9TCI2</accession>
<evidence type="ECO:0000313" key="1">
    <source>
        <dbReference type="EMBL" id="KIJ05927.1"/>
    </source>
</evidence>
<dbReference type="HOGENOM" id="CLU_1886407_0_0_1"/>
<dbReference type="Proteomes" id="UP000053647">
    <property type="component" value="Unassembled WGS sequence"/>
</dbReference>
<name>A0A0C9TCI2_PAXIN</name>
<organism evidence="1 2">
    <name type="scientific">Paxillus involutus ATCC 200175</name>
    <dbReference type="NCBI Taxonomy" id="664439"/>
    <lineage>
        <taxon>Eukaryota</taxon>
        <taxon>Fungi</taxon>
        <taxon>Dikarya</taxon>
        <taxon>Basidiomycota</taxon>
        <taxon>Agaricomycotina</taxon>
        <taxon>Agaricomycetes</taxon>
        <taxon>Agaricomycetidae</taxon>
        <taxon>Boletales</taxon>
        <taxon>Paxilineae</taxon>
        <taxon>Paxillaceae</taxon>
        <taxon>Paxillus</taxon>
    </lineage>
</organism>
<dbReference type="EMBL" id="KN820620">
    <property type="protein sequence ID" value="KIJ05927.1"/>
    <property type="molecule type" value="Genomic_DNA"/>
</dbReference>
<gene>
    <name evidence="1" type="ORF">PAXINDRAFT_158898</name>
</gene>
<keyword evidence="2" id="KW-1185">Reference proteome</keyword>